<comment type="similarity">
    <text evidence="2 10">Belongs to the DHHC palmitoyltransferase family.</text>
</comment>
<keyword evidence="6 10" id="KW-0472">Membrane</keyword>
<evidence type="ECO:0000256" key="6">
    <source>
        <dbReference type="ARBA" id="ARBA00023136"/>
    </source>
</evidence>
<keyword evidence="13" id="KW-1185">Reference proteome</keyword>
<dbReference type="Proteomes" id="UP001179952">
    <property type="component" value="Unassembled WGS sequence"/>
</dbReference>
<evidence type="ECO:0000256" key="7">
    <source>
        <dbReference type="ARBA" id="ARBA00023139"/>
    </source>
</evidence>
<proteinExistence type="inferred from homology"/>
<evidence type="ECO:0000259" key="11">
    <source>
        <dbReference type="Pfam" id="PF01529"/>
    </source>
</evidence>
<accession>A0AAV9AC78</accession>
<sequence length="335" mass="38869">MPRFGRQPWSISATRSRHSPGLFNSGRTTSLILKISLLLIHVVIVGFLFLFDEQLIRKTRSEPWYTAIYLALFAATLVQYFYTSCSTPGYVLDAMTAYNDTHHAFLSISKSSEKSAPSLVQSSISSMDGRPSWKNKSGTLTTAWVKQLMDLYPSGTSTRSWICAYCQTLRPPRAHHCADCDKCILKFDHHCIWLGTCIGQGNHCRFWWYIFEETVLCIWTAILYICFFRAIVEREWWQNGIAIILSAILLLCLIFLLSILIFHCYLILTNQTSYELIRRHRIPYLREIPEWEHPFSKGICRNLYDFCCSRNSLCAMEPVPTRDDQEERSHITYVN</sequence>
<feature type="transmembrane region" description="Helical" evidence="10">
    <location>
        <begin position="240"/>
        <end position="268"/>
    </location>
</feature>
<keyword evidence="4 10" id="KW-0812">Transmembrane</keyword>
<gene>
    <name evidence="12" type="ORF">QJS04_geneDACA001329</name>
</gene>
<dbReference type="Pfam" id="PF01529">
    <property type="entry name" value="DHHC"/>
    <property type="match status" value="1"/>
</dbReference>
<feature type="transmembrane region" description="Helical" evidence="10">
    <location>
        <begin position="206"/>
        <end position="228"/>
    </location>
</feature>
<protein>
    <recommendedName>
        <fullName evidence="10">S-acyltransferase</fullName>
        <ecNumber evidence="10">2.3.1.225</ecNumber>
    </recommendedName>
    <alternativeName>
        <fullName evidence="10">Palmitoyltransferase</fullName>
    </alternativeName>
</protein>
<feature type="transmembrane region" description="Helical" evidence="10">
    <location>
        <begin position="63"/>
        <end position="82"/>
    </location>
</feature>
<comment type="catalytic activity">
    <reaction evidence="10">
        <text>L-cysteinyl-[protein] + hexadecanoyl-CoA = S-hexadecanoyl-L-cysteinyl-[protein] + CoA</text>
        <dbReference type="Rhea" id="RHEA:36683"/>
        <dbReference type="Rhea" id="RHEA-COMP:10131"/>
        <dbReference type="Rhea" id="RHEA-COMP:11032"/>
        <dbReference type="ChEBI" id="CHEBI:29950"/>
        <dbReference type="ChEBI" id="CHEBI:57287"/>
        <dbReference type="ChEBI" id="CHEBI:57379"/>
        <dbReference type="ChEBI" id="CHEBI:74151"/>
        <dbReference type="EC" id="2.3.1.225"/>
    </reaction>
</comment>
<evidence type="ECO:0000256" key="10">
    <source>
        <dbReference type="RuleBase" id="RU079119"/>
    </source>
</evidence>
<evidence type="ECO:0000256" key="9">
    <source>
        <dbReference type="ARBA" id="ARBA00023315"/>
    </source>
</evidence>
<evidence type="ECO:0000256" key="3">
    <source>
        <dbReference type="ARBA" id="ARBA00022679"/>
    </source>
</evidence>
<keyword evidence="3 10" id="KW-0808">Transferase</keyword>
<evidence type="ECO:0000256" key="2">
    <source>
        <dbReference type="ARBA" id="ARBA00008574"/>
    </source>
</evidence>
<comment type="caution">
    <text evidence="12">The sequence shown here is derived from an EMBL/GenBank/DDBJ whole genome shotgun (WGS) entry which is preliminary data.</text>
</comment>
<evidence type="ECO:0000256" key="4">
    <source>
        <dbReference type="ARBA" id="ARBA00022692"/>
    </source>
</evidence>
<comment type="subcellular location">
    <subcellularLocation>
        <location evidence="1">Endomembrane system</location>
        <topology evidence="1">Multi-pass membrane protein</topology>
    </subcellularLocation>
</comment>
<feature type="domain" description="Palmitoyltransferase DHHC" evidence="11">
    <location>
        <begin position="161"/>
        <end position="278"/>
    </location>
</feature>
<dbReference type="GO" id="GO:0019706">
    <property type="term" value="F:protein-cysteine S-palmitoyltransferase activity"/>
    <property type="evidence" value="ECO:0007669"/>
    <property type="project" value="UniProtKB-EC"/>
</dbReference>
<dbReference type="EC" id="2.3.1.225" evidence="10"/>
<dbReference type="InterPro" id="IPR001594">
    <property type="entry name" value="Palmitoyltrfase_DHHC"/>
</dbReference>
<dbReference type="GO" id="GO:0005794">
    <property type="term" value="C:Golgi apparatus"/>
    <property type="evidence" value="ECO:0007669"/>
    <property type="project" value="TreeGrafter"/>
</dbReference>
<keyword evidence="9 10" id="KW-0012">Acyltransferase</keyword>
<organism evidence="12 13">
    <name type="scientific">Acorus gramineus</name>
    <name type="common">Dwarf sweet flag</name>
    <dbReference type="NCBI Taxonomy" id="55184"/>
    <lineage>
        <taxon>Eukaryota</taxon>
        <taxon>Viridiplantae</taxon>
        <taxon>Streptophyta</taxon>
        <taxon>Embryophyta</taxon>
        <taxon>Tracheophyta</taxon>
        <taxon>Spermatophyta</taxon>
        <taxon>Magnoliopsida</taxon>
        <taxon>Liliopsida</taxon>
        <taxon>Acoraceae</taxon>
        <taxon>Acorus</taxon>
    </lineage>
</organism>
<evidence type="ECO:0000256" key="8">
    <source>
        <dbReference type="ARBA" id="ARBA00023288"/>
    </source>
</evidence>
<evidence type="ECO:0000313" key="12">
    <source>
        <dbReference type="EMBL" id="KAK1261561.1"/>
    </source>
</evidence>
<dbReference type="GO" id="GO:0005783">
    <property type="term" value="C:endoplasmic reticulum"/>
    <property type="evidence" value="ECO:0007669"/>
    <property type="project" value="TreeGrafter"/>
</dbReference>
<name>A0AAV9AC78_ACOGR</name>
<reference evidence="12" key="1">
    <citation type="journal article" date="2023" name="Nat. Commun.">
        <title>Diploid and tetraploid genomes of Acorus and the evolution of monocots.</title>
        <authorList>
            <person name="Ma L."/>
            <person name="Liu K.W."/>
            <person name="Li Z."/>
            <person name="Hsiao Y.Y."/>
            <person name="Qi Y."/>
            <person name="Fu T."/>
            <person name="Tang G.D."/>
            <person name="Zhang D."/>
            <person name="Sun W.H."/>
            <person name="Liu D.K."/>
            <person name="Li Y."/>
            <person name="Chen G.Z."/>
            <person name="Liu X.D."/>
            <person name="Liao X.Y."/>
            <person name="Jiang Y.T."/>
            <person name="Yu X."/>
            <person name="Hao Y."/>
            <person name="Huang J."/>
            <person name="Zhao X.W."/>
            <person name="Ke S."/>
            <person name="Chen Y.Y."/>
            <person name="Wu W.L."/>
            <person name="Hsu J.L."/>
            <person name="Lin Y.F."/>
            <person name="Huang M.D."/>
            <person name="Li C.Y."/>
            <person name="Huang L."/>
            <person name="Wang Z.W."/>
            <person name="Zhao X."/>
            <person name="Zhong W.Y."/>
            <person name="Peng D.H."/>
            <person name="Ahmad S."/>
            <person name="Lan S."/>
            <person name="Zhang J.S."/>
            <person name="Tsai W.C."/>
            <person name="Van de Peer Y."/>
            <person name="Liu Z.J."/>
        </authorList>
    </citation>
    <scope>NUCLEOTIDE SEQUENCE</scope>
    <source>
        <strain evidence="12">SCP</strain>
    </source>
</reference>
<evidence type="ECO:0000313" key="13">
    <source>
        <dbReference type="Proteomes" id="UP001179952"/>
    </source>
</evidence>
<evidence type="ECO:0000256" key="5">
    <source>
        <dbReference type="ARBA" id="ARBA00022989"/>
    </source>
</evidence>
<dbReference type="PROSITE" id="PS50216">
    <property type="entry name" value="DHHC"/>
    <property type="match status" value="1"/>
</dbReference>
<evidence type="ECO:0000256" key="1">
    <source>
        <dbReference type="ARBA" id="ARBA00004127"/>
    </source>
</evidence>
<dbReference type="EMBL" id="JAUJYN010000010">
    <property type="protein sequence ID" value="KAK1261561.1"/>
    <property type="molecule type" value="Genomic_DNA"/>
</dbReference>
<dbReference type="GO" id="GO:0006612">
    <property type="term" value="P:protein targeting to membrane"/>
    <property type="evidence" value="ECO:0007669"/>
    <property type="project" value="TreeGrafter"/>
</dbReference>
<reference evidence="12" key="2">
    <citation type="submission" date="2023-06" db="EMBL/GenBank/DDBJ databases">
        <authorList>
            <person name="Ma L."/>
            <person name="Liu K.-W."/>
            <person name="Li Z."/>
            <person name="Hsiao Y.-Y."/>
            <person name="Qi Y."/>
            <person name="Fu T."/>
            <person name="Tang G."/>
            <person name="Zhang D."/>
            <person name="Sun W.-H."/>
            <person name="Liu D.-K."/>
            <person name="Li Y."/>
            <person name="Chen G.-Z."/>
            <person name="Liu X.-D."/>
            <person name="Liao X.-Y."/>
            <person name="Jiang Y.-T."/>
            <person name="Yu X."/>
            <person name="Hao Y."/>
            <person name="Huang J."/>
            <person name="Zhao X.-W."/>
            <person name="Ke S."/>
            <person name="Chen Y.-Y."/>
            <person name="Wu W.-L."/>
            <person name="Hsu J.-L."/>
            <person name="Lin Y.-F."/>
            <person name="Huang M.-D."/>
            <person name="Li C.-Y."/>
            <person name="Huang L."/>
            <person name="Wang Z.-W."/>
            <person name="Zhao X."/>
            <person name="Zhong W.-Y."/>
            <person name="Peng D.-H."/>
            <person name="Ahmad S."/>
            <person name="Lan S."/>
            <person name="Zhang J.-S."/>
            <person name="Tsai W.-C."/>
            <person name="Van De Peer Y."/>
            <person name="Liu Z.-J."/>
        </authorList>
    </citation>
    <scope>NUCLEOTIDE SEQUENCE</scope>
    <source>
        <strain evidence="12">SCP</strain>
        <tissue evidence="12">Leaves</tissue>
    </source>
</reference>
<keyword evidence="5 10" id="KW-1133">Transmembrane helix</keyword>
<dbReference type="PANTHER" id="PTHR22883">
    <property type="entry name" value="ZINC FINGER DHHC DOMAIN CONTAINING PROTEIN"/>
    <property type="match status" value="1"/>
</dbReference>
<feature type="transmembrane region" description="Helical" evidence="10">
    <location>
        <begin position="31"/>
        <end position="51"/>
    </location>
</feature>
<keyword evidence="7" id="KW-0564">Palmitate</keyword>
<dbReference type="InterPro" id="IPR039859">
    <property type="entry name" value="PFA4/ZDH16/20/ERF2-like"/>
</dbReference>
<keyword evidence="8" id="KW-0449">Lipoprotein</keyword>
<dbReference type="AlphaFoldDB" id="A0AAV9AC78"/>
<dbReference type="PANTHER" id="PTHR22883:SF301">
    <property type="entry name" value="PALMITOYLTRANSFERASE ZDHHC12"/>
    <property type="match status" value="1"/>
</dbReference>
<comment type="domain">
    <text evidence="10">The DHHC domain is required for palmitoyltransferase activity.</text>
</comment>